<dbReference type="PROSITE" id="PS50297">
    <property type="entry name" value="ANK_REP_REGION"/>
    <property type="match status" value="4"/>
</dbReference>
<feature type="compositionally biased region" description="Polar residues" evidence="9">
    <location>
        <begin position="65"/>
        <end position="82"/>
    </location>
</feature>
<sequence>MTTTVIDFCTPPVPGERHKYYGDAHNKFIKLPQLAVQSSPAITTPTTTTTNTTVAPVTRGAESNAAITTLSPRPSPQPAESTTHGKKIEQQKTLHSLASTGNLAIFKQVLQLLPDPLKAVNDPHPSTGLTPIHFAASRGHVEIVRCLVEDYHVSVDSRDKEGETPLLKASYAGHFHVVQYLLSKKANIHQKDKDGWSALHNACSRGNLPIVRLLVERNARVNAQNKTGHTPLINAASKGHMSIVEYLLEEANANPLIKNNFQEAAYDVSAASGEAGEAYICEMLEKAGTNWWPVLQMEGEVPAGSTYELHEYHVTVMVIIHENQRSSSLLGLSRPQFSAAALTKREHEDRGPWSLHPFGIPTSKETVSLPQSTNSRVPGGSNWFWLTDWQIDYSDPRVDPTSGWQYSRSFDDDDQAWTPVAPTSGYGWVRRRRWVRVMKRRMDLVKGNVRGDDDDDTNLPNDATMDVELQKDYLEQAEELVQNAKNDNNEAATTTTESTDVTTRTIRQLTTELRVFEEAVQMLLAGIKTDTNQFRKHQATILVKSHTAHIESLNARITALGSKLSTPVGPVQHNPELARELGFSIGNDQHGALNDLQATTSTTDQRGDHQTIGYIDGSSTGMVATDFDANPWSRDSGNSEAQPTWVSVHDQQQHESSSLNHVDLLGHDDNNGDDDALAVSRYDDEPEDQGLRAFEWEADINAKECRRCARRFGILVRRHHCRRCGLIVCDRCSASRTYLNASEILQDPNGPRESVQVLATQHHRVCDKCYADLGLSQA</sequence>
<dbReference type="SMART" id="SM00248">
    <property type="entry name" value="ANK"/>
    <property type="match status" value="5"/>
</dbReference>
<feature type="repeat" description="ANK" evidence="6">
    <location>
        <begin position="127"/>
        <end position="149"/>
    </location>
</feature>
<keyword evidence="2" id="KW-0677">Repeat</keyword>
<dbReference type="Pfam" id="PF12796">
    <property type="entry name" value="Ank_2"/>
    <property type="match status" value="1"/>
</dbReference>
<evidence type="ECO:0000256" key="3">
    <source>
        <dbReference type="ARBA" id="ARBA00022771"/>
    </source>
</evidence>
<evidence type="ECO:0000256" key="1">
    <source>
        <dbReference type="ARBA" id="ARBA00022723"/>
    </source>
</evidence>
<comment type="caution">
    <text evidence="11">The sequence shown here is derived from an EMBL/GenBank/DDBJ whole genome shotgun (WGS) entry which is preliminary data.</text>
</comment>
<dbReference type="Pfam" id="PF01363">
    <property type="entry name" value="FYVE"/>
    <property type="match status" value="1"/>
</dbReference>
<dbReference type="AlphaFoldDB" id="A0AAD7VCY0"/>
<feature type="repeat" description="ANK" evidence="6">
    <location>
        <begin position="227"/>
        <end position="249"/>
    </location>
</feature>
<evidence type="ECO:0000256" key="8">
    <source>
        <dbReference type="SAM" id="Coils"/>
    </source>
</evidence>
<evidence type="ECO:0000256" key="6">
    <source>
        <dbReference type="PROSITE-ProRule" id="PRU00023"/>
    </source>
</evidence>
<dbReference type="PROSITE" id="PS50178">
    <property type="entry name" value="ZF_FYVE"/>
    <property type="match status" value="1"/>
</dbReference>
<dbReference type="SMART" id="SM00064">
    <property type="entry name" value="FYVE"/>
    <property type="match status" value="1"/>
</dbReference>
<dbReference type="PANTHER" id="PTHR23206">
    <property type="entry name" value="MASK PROTEIN"/>
    <property type="match status" value="1"/>
</dbReference>
<reference evidence="11 12" key="1">
    <citation type="submission" date="2023-03" db="EMBL/GenBank/DDBJ databases">
        <title>Genome sequence of Lichtheimia ornata CBS 291.66.</title>
        <authorList>
            <person name="Mohabir J.T."/>
            <person name="Shea T.P."/>
            <person name="Kurbessoian T."/>
            <person name="Berby B."/>
            <person name="Fontaine J."/>
            <person name="Livny J."/>
            <person name="Gnirke A."/>
            <person name="Stajich J.E."/>
            <person name="Cuomo C.A."/>
        </authorList>
    </citation>
    <scope>NUCLEOTIDE SEQUENCE [LARGE SCALE GENOMIC DNA]</scope>
    <source>
        <strain evidence="11">CBS 291.66</strain>
    </source>
</reference>
<evidence type="ECO:0000256" key="5">
    <source>
        <dbReference type="ARBA" id="ARBA00023043"/>
    </source>
</evidence>
<feature type="region of interest" description="Disordered" evidence="9">
    <location>
        <begin position="64"/>
        <end position="89"/>
    </location>
</feature>
<evidence type="ECO:0000256" key="7">
    <source>
        <dbReference type="PROSITE-ProRule" id="PRU00091"/>
    </source>
</evidence>
<dbReference type="GO" id="GO:0008270">
    <property type="term" value="F:zinc ion binding"/>
    <property type="evidence" value="ECO:0007669"/>
    <property type="project" value="UniProtKB-KW"/>
</dbReference>
<evidence type="ECO:0000313" key="12">
    <source>
        <dbReference type="Proteomes" id="UP001234581"/>
    </source>
</evidence>
<name>A0AAD7VCY0_9FUNG</name>
<dbReference type="InterPro" id="IPR000306">
    <property type="entry name" value="Znf_FYVE"/>
</dbReference>
<dbReference type="InterPro" id="IPR036770">
    <property type="entry name" value="Ankyrin_rpt-contain_sf"/>
</dbReference>
<dbReference type="RefSeq" id="XP_058346889.1">
    <property type="nucleotide sequence ID" value="XM_058482391.1"/>
</dbReference>
<protein>
    <recommendedName>
        <fullName evidence="10">FYVE-type domain-containing protein</fullName>
    </recommendedName>
</protein>
<dbReference type="Proteomes" id="UP001234581">
    <property type="component" value="Unassembled WGS sequence"/>
</dbReference>
<dbReference type="InterPro" id="IPR013083">
    <property type="entry name" value="Znf_RING/FYVE/PHD"/>
</dbReference>
<dbReference type="SUPFAM" id="SSF57903">
    <property type="entry name" value="FYVE/PHD zinc finger"/>
    <property type="match status" value="1"/>
</dbReference>
<evidence type="ECO:0000256" key="4">
    <source>
        <dbReference type="ARBA" id="ARBA00022833"/>
    </source>
</evidence>
<keyword evidence="8" id="KW-0175">Coiled coil</keyword>
<evidence type="ECO:0000259" key="10">
    <source>
        <dbReference type="PROSITE" id="PS50178"/>
    </source>
</evidence>
<feature type="coiled-coil region" evidence="8">
    <location>
        <begin position="467"/>
        <end position="494"/>
    </location>
</feature>
<accession>A0AAD7VCY0</accession>
<feature type="domain" description="FYVE-type" evidence="10">
    <location>
        <begin position="699"/>
        <end position="774"/>
    </location>
</feature>
<evidence type="ECO:0000256" key="2">
    <source>
        <dbReference type="ARBA" id="ARBA00022737"/>
    </source>
</evidence>
<dbReference type="SUPFAM" id="SSF48403">
    <property type="entry name" value="Ankyrin repeat"/>
    <property type="match status" value="1"/>
</dbReference>
<dbReference type="GeneID" id="83209725"/>
<keyword evidence="12" id="KW-1185">Reference proteome</keyword>
<dbReference type="PANTHER" id="PTHR23206:SF7">
    <property type="entry name" value="PROTEIN KINASE DOMAIN-CONTAINING PROTEIN"/>
    <property type="match status" value="1"/>
</dbReference>
<dbReference type="InterPro" id="IPR051631">
    <property type="entry name" value="Ankyrin-KH/SAM_domain"/>
</dbReference>
<feature type="repeat" description="ANK" evidence="6">
    <location>
        <begin position="194"/>
        <end position="226"/>
    </location>
</feature>
<dbReference type="PROSITE" id="PS50088">
    <property type="entry name" value="ANK_REPEAT"/>
    <property type="match status" value="4"/>
</dbReference>
<dbReference type="InterPro" id="IPR011011">
    <property type="entry name" value="Znf_FYVE_PHD"/>
</dbReference>
<proteinExistence type="predicted"/>
<keyword evidence="5 6" id="KW-0040">ANK repeat</keyword>
<dbReference type="Gene3D" id="1.25.40.20">
    <property type="entry name" value="Ankyrin repeat-containing domain"/>
    <property type="match status" value="2"/>
</dbReference>
<organism evidence="11 12">
    <name type="scientific">Lichtheimia ornata</name>
    <dbReference type="NCBI Taxonomy" id="688661"/>
    <lineage>
        <taxon>Eukaryota</taxon>
        <taxon>Fungi</taxon>
        <taxon>Fungi incertae sedis</taxon>
        <taxon>Mucoromycota</taxon>
        <taxon>Mucoromycotina</taxon>
        <taxon>Mucoromycetes</taxon>
        <taxon>Mucorales</taxon>
        <taxon>Lichtheimiaceae</taxon>
        <taxon>Lichtheimia</taxon>
    </lineage>
</organism>
<keyword evidence="1" id="KW-0479">Metal-binding</keyword>
<evidence type="ECO:0000256" key="9">
    <source>
        <dbReference type="SAM" id="MobiDB-lite"/>
    </source>
</evidence>
<dbReference type="InterPro" id="IPR002110">
    <property type="entry name" value="Ankyrin_rpt"/>
</dbReference>
<keyword evidence="3 7" id="KW-0863">Zinc-finger</keyword>
<feature type="repeat" description="ANK" evidence="6">
    <location>
        <begin position="161"/>
        <end position="193"/>
    </location>
</feature>
<dbReference type="EMBL" id="JARTCD010000006">
    <property type="protein sequence ID" value="KAJ8661976.1"/>
    <property type="molecule type" value="Genomic_DNA"/>
</dbReference>
<dbReference type="Gene3D" id="3.30.40.10">
    <property type="entry name" value="Zinc/RING finger domain, C3HC4 (zinc finger)"/>
    <property type="match status" value="1"/>
</dbReference>
<dbReference type="InterPro" id="IPR017455">
    <property type="entry name" value="Znf_FYVE-rel"/>
</dbReference>
<dbReference type="Pfam" id="PF13637">
    <property type="entry name" value="Ank_4"/>
    <property type="match status" value="1"/>
</dbReference>
<dbReference type="PRINTS" id="PR01415">
    <property type="entry name" value="ANKYRIN"/>
</dbReference>
<keyword evidence="4" id="KW-0862">Zinc</keyword>
<evidence type="ECO:0000313" key="11">
    <source>
        <dbReference type="EMBL" id="KAJ8661976.1"/>
    </source>
</evidence>
<gene>
    <name evidence="11" type="ORF">O0I10_002307</name>
</gene>